<feature type="compositionally biased region" description="Basic and acidic residues" evidence="1">
    <location>
        <begin position="37"/>
        <end position="57"/>
    </location>
</feature>
<dbReference type="EMBL" id="GBXM01101153">
    <property type="protein sequence ID" value="JAH07424.1"/>
    <property type="molecule type" value="Transcribed_RNA"/>
</dbReference>
<reference evidence="2" key="2">
    <citation type="journal article" date="2015" name="Fish Shellfish Immunol.">
        <title>Early steps in the European eel (Anguilla anguilla)-Vibrio vulnificus interaction in the gills: Role of the RtxA13 toxin.</title>
        <authorList>
            <person name="Callol A."/>
            <person name="Pajuelo D."/>
            <person name="Ebbesson L."/>
            <person name="Teles M."/>
            <person name="MacKenzie S."/>
            <person name="Amaro C."/>
        </authorList>
    </citation>
    <scope>NUCLEOTIDE SEQUENCE</scope>
</reference>
<protein>
    <submittedName>
        <fullName evidence="2">Uncharacterized protein</fullName>
    </submittedName>
</protein>
<evidence type="ECO:0000313" key="2">
    <source>
        <dbReference type="EMBL" id="JAH28407.1"/>
    </source>
</evidence>
<proteinExistence type="predicted"/>
<name>A0A0E9RHZ0_ANGAN</name>
<organism evidence="2">
    <name type="scientific">Anguilla anguilla</name>
    <name type="common">European freshwater eel</name>
    <name type="synonym">Muraena anguilla</name>
    <dbReference type="NCBI Taxonomy" id="7936"/>
    <lineage>
        <taxon>Eukaryota</taxon>
        <taxon>Metazoa</taxon>
        <taxon>Chordata</taxon>
        <taxon>Craniata</taxon>
        <taxon>Vertebrata</taxon>
        <taxon>Euteleostomi</taxon>
        <taxon>Actinopterygii</taxon>
        <taxon>Neopterygii</taxon>
        <taxon>Teleostei</taxon>
        <taxon>Anguilliformes</taxon>
        <taxon>Anguillidae</taxon>
        <taxon>Anguilla</taxon>
    </lineage>
</organism>
<dbReference type="EMBL" id="GBXM01080170">
    <property type="protein sequence ID" value="JAH28407.1"/>
    <property type="molecule type" value="Transcribed_RNA"/>
</dbReference>
<dbReference type="AlphaFoldDB" id="A0A0E9RHZ0"/>
<sequence>MLANAVLVGLQDLVESITPPGFKQPLRGVSRKFSGRSSERPVGEGSKRKDSVHKTTDAEVGVSAKR</sequence>
<feature type="region of interest" description="Disordered" evidence="1">
    <location>
        <begin position="19"/>
        <end position="66"/>
    </location>
</feature>
<reference evidence="2" key="1">
    <citation type="submission" date="2014-11" db="EMBL/GenBank/DDBJ databases">
        <authorList>
            <person name="Amaro Gonzalez C."/>
        </authorList>
    </citation>
    <scope>NUCLEOTIDE SEQUENCE</scope>
</reference>
<accession>A0A0E9RHZ0</accession>
<evidence type="ECO:0000256" key="1">
    <source>
        <dbReference type="SAM" id="MobiDB-lite"/>
    </source>
</evidence>